<sequence length="473" mass="53904">MFRILVSVVIAVALIIRTDGRRKGDYKSLYLTPYIEKGKIQEARNLSRVKLFEHYIKAKTYSGYITTDKWKRSYLFFLHIRALKNPKTRPLLLWLQGGPGLSSLFGEFLEIGPLGIDARGKLFVRNTTLQQRVNVIYLDQPVGAGFSFTRGLLGYASNLDDVANGVLVFLQQFLKMFPEYKNREFYVGGESYGARYTVAVSHAILSGQEPRPALRLRGVIMGAGFLGQLMKVADSSEFLYEMSMITKRGRKSFAQKFAEMRQKVRSLLGKLAALLKLRRTIFTSETNPTLFQKLTGYNNQASALYSEKPENMVRYEQYVQTDDFKRALHVGKSVQFMKAESKVATKLKDDYLTDISDKIQDLLQSYKILFYTGQMDTLFPSRNLQDYFRSLNWTGAEEFRAKEPTHWKAYPTSRYVSGIVTMVGNVTEVVLLRAGHYAAVDEADNANKMILNFIEGSGSRWEGQDEETGTKKT</sequence>
<keyword evidence="9" id="KW-1185">Reference proteome</keyword>
<dbReference type="SUPFAM" id="SSF53474">
    <property type="entry name" value="alpha/beta-Hydrolases"/>
    <property type="match status" value="1"/>
</dbReference>
<evidence type="ECO:0000256" key="7">
    <source>
        <dbReference type="SAM" id="SignalP"/>
    </source>
</evidence>
<keyword evidence="2" id="KW-0121">Carboxypeptidase</keyword>
<dbReference type="Proteomes" id="UP001321473">
    <property type="component" value="Unassembled WGS sequence"/>
</dbReference>
<gene>
    <name evidence="8" type="ORF">V5799_032003</name>
</gene>
<feature type="signal peptide" evidence="7">
    <location>
        <begin position="1"/>
        <end position="20"/>
    </location>
</feature>
<evidence type="ECO:0000256" key="5">
    <source>
        <dbReference type="ARBA" id="ARBA00022801"/>
    </source>
</evidence>
<dbReference type="InterPro" id="IPR001563">
    <property type="entry name" value="Peptidase_S10"/>
</dbReference>
<dbReference type="Gene3D" id="3.40.50.1820">
    <property type="entry name" value="alpha/beta hydrolase"/>
    <property type="match status" value="1"/>
</dbReference>
<evidence type="ECO:0000256" key="4">
    <source>
        <dbReference type="ARBA" id="ARBA00022729"/>
    </source>
</evidence>
<dbReference type="PANTHER" id="PTHR11802">
    <property type="entry name" value="SERINE PROTEASE FAMILY S10 SERINE CARBOXYPEPTIDASE"/>
    <property type="match status" value="1"/>
</dbReference>
<comment type="similarity">
    <text evidence="1">Belongs to the peptidase S10 family.</text>
</comment>
<name>A0AAQ4DSF5_AMBAM</name>
<evidence type="ECO:0008006" key="10">
    <source>
        <dbReference type="Google" id="ProtNLM"/>
    </source>
</evidence>
<dbReference type="Pfam" id="PF00450">
    <property type="entry name" value="Peptidase_S10"/>
    <property type="match status" value="1"/>
</dbReference>
<evidence type="ECO:0000256" key="6">
    <source>
        <dbReference type="ARBA" id="ARBA00023180"/>
    </source>
</evidence>
<evidence type="ECO:0000256" key="2">
    <source>
        <dbReference type="ARBA" id="ARBA00022645"/>
    </source>
</evidence>
<evidence type="ECO:0000256" key="3">
    <source>
        <dbReference type="ARBA" id="ARBA00022670"/>
    </source>
</evidence>
<evidence type="ECO:0000313" key="9">
    <source>
        <dbReference type="Proteomes" id="UP001321473"/>
    </source>
</evidence>
<accession>A0AAQ4DSF5</accession>
<keyword evidence="4 7" id="KW-0732">Signal</keyword>
<dbReference type="InterPro" id="IPR029058">
    <property type="entry name" value="AB_hydrolase_fold"/>
</dbReference>
<protein>
    <recommendedName>
        <fullName evidence="10">Serine carboxypeptidase</fullName>
    </recommendedName>
</protein>
<dbReference type="AlphaFoldDB" id="A0AAQ4DSF5"/>
<keyword evidence="3" id="KW-0645">Protease</keyword>
<evidence type="ECO:0000313" key="8">
    <source>
        <dbReference type="EMBL" id="KAK8765395.1"/>
    </source>
</evidence>
<dbReference type="EMBL" id="JARKHS020027434">
    <property type="protein sequence ID" value="KAK8765395.1"/>
    <property type="molecule type" value="Genomic_DNA"/>
</dbReference>
<dbReference type="GO" id="GO:0006508">
    <property type="term" value="P:proteolysis"/>
    <property type="evidence" value="ECO:0007669"/>
    <property type="project" value="UniProtKB-KW"/>
</dbReference>
<dbReference type="PANTHER" id="PTHR11802:SF472">
    <property type="entry name" value="SERINE CARBOXYPEPTIDASE CPVL-RELATED"/>
    <property type="match status" value="1"/>
</dbReference>
<dbReference type="GO" id="GO:0004185">
    <property type="term" value="F:serine-type carboxypeptidase activity"/>
    <property type="evidence" value="ECO:0007669"/>
    <property type="project" value="InterPro"/>
</dbReference>
<keyword evidence="5" id="KW-0378">Hydrolase</keyword>
<dbReference type="PRINTS" id="PR00724">
    <property type="entry name" value="CRBOXYPTASEC"/>
</dbReference>
<comment type="caution">
    <text evidence="8">The sequence shown here is derived from an EMBL/GenBank/DDBJ whole genome shotgun (WGS) entry which is preliminary data.</text>
</comment>
<proteinExistence type="inferred from homology"/>
<evidence type="ECO:0000256" key="1">
    <source>
        <dbReference type="ARBA" id="ARBA00009431"/>
    </source>
</evidence>
<reference evidence="8 9" key="1">
    <citation type="journal article" date="2023" name="Arcadia Sci">
        <title>De novo assembly of a long-read Amblyomma americanum tick genome.</title>
        <authorList>
            <person name="Chou S."/>
            <person name="Poskanzer K.E."/>
            <person name="Rollins M."/>
            <person name="Thuy-Boun P.S."/>
        </authorList>
    </citation>
    <scope>NUCLEOTIDE SEQUENCE [LARGE SCALE GENOMIC DNA]</scope>
    <source>
        <strain evidence="8">F_SG_1</strain>
        <tissue evidence="8">Salivary glands</tissue>
    </source>
</reference>
<organism evidence="8 9">
    <name type="scientific">Amblyomma americanum</name>
    <name type="common">Lone star tick</name>
    <dbReference type="NCBI Taxonomy" id="6943"/>
    <lineage>
        <taxon>Eukaryota</taxon>
        <taxon>Metazoa</taxon>
        <taxon>Ecdysozoa</taxon>
        <taxon>Arthropoda</taxon>
        <taxon>Chelicerata</taxon>
        <taxon>Arachnida</taxon>
        <taxon>Acari</taxon>
        <taxon>Parasitiformes</taxon>
        <taxon>Ixodida</taxon>
        <taxon>Ixodoidea</taxon>
        <taxon>Ixodidae</taxon>
        <taxon>Amblyomminae</taxon>
        <taxon>Amblyomma</taxon>
    </lineage>
</organism>
<keyword evidence="6" id="KW-0325">Glycoprotein</keyword>
<feature type="chain" id="PRO_5042812081" description="Serine carboxypeptidase" evidence="7">
    <location>
        <begin position="21"/>
        <end position="473"/>
    </location>
</feature>